<evidence type="ECO:0000313" key="2">
    <source>
        <dbReference type="EMBL" id="NIE45535.1"/>
    </source>
</evidence>
<dbReference type="AlphaFoldDB" id="A0A6G5A3E9"/>
<dbReference type="EMBL" id="GIKN01003262">
    <property type="protein sequence ID" value="NIE45535.1"/>
    <property type="molecule type" value="Transcribed_RNA"/>
</dbReference>
<organism evidence="2">
    <name type="scientific">Rhipicephalus microplus</name>
    <name type="common">Cattle tick</name>
    <name type="synonym">Boophilus microplus</name>
    <dbReference type="NCBI Taxonomy" id="6941"/>
    <lineage>
        <taxon>Eukaryota</taxon>
        <taxon>Metazoa</taxon>
        <taxon>Ecdysozoa</taxon>
        <taxon>Arthropoda</taxon>
        <taxon>Chelicerata</taxon>
        <taxon>Arachnida</taxon>
        <taxon>Acari</taxon>
        <taxon>Parasitiformes</taxon>
        <taxon>Ixodida</taxon>
        <taxon>Ixodoidea</taxon>
        <taxon>Ixodidae</taxon>
        <taxon>Rhipicephalinae</taxon>
        <taxon>Rhipicephalus</taxon>
        <taxon>Boophilus</taxon>
    </lineage>
</organism>
<accession>A0A6G5A3E9</accession>
<protein>
    <submittedName>
        <fullName evidence="2">Putative conserved secreted protein</fullName>
    </submittedName>
</protein>
<feature type="chain" id="PRO_5026299809" evidence="1">
    <location>
        <begin position="29"/>
        <end position="240"/>
    </location>
</feature>
<evidence type="ECO:0000256" key="1">
    <source>
        <dbReference type="SAM" id="SignalP"/>
    </source>
</evidence>
<proteinExistence type="predicted"/>
<reference evidence="2" key="1">
    <citation type="submission" date="2020-03" db="EMBL/GenBank/DDBJ databases">
        <title>A transcriptome and proteome of the tick Rhipicephalus microplus shaped by the genetic composition of its hosts and developmental stage.</title>
        <authorList>
            <person name="Garcia G.R."/>
            <person name="Ribeiro J.M.C."/>
            <person name="Maruyama S.R."/>
            <person name="Gardinasse L.G."/>
            <person name="Nelson K."/>
            <person name="Ferreira B.R."/>
            <person name="Andrade T.G."/>
            <person name="Santos I.K.F.M."/>
        </authorList>
    </citation>
    <scope>NUCLEOTIDE SEQUENCE</scope>
    <source>
        <strain evidence="2">NSGR</strain>
        <tissue evidence="2">Salivary glands</tissue>
    </source>
</reference>
<dbReference type="VEuPathDB" id="VectorBase:LOC119168003"/>
<feature type="signal peptide" evidence="1">
    <location>
        <begin position="1"/>
        <end position="28"/>
    </location>
</feature>
<dbReference type="PANTHER" id="PTHR33964:SF1">
    <property type="entry name" value="RE45066P"/>
    <property type="match status" value="1"/>
</dbReference>
<sequence length="240" mass="26283">MASGHYYRLLVLLAAPLLGTCQLQLSDGCKVETLRACGEDFIPYSKGPYLHESGTELDEVCKRDKVQIPCTLNFINECTEGLSKAAALVAVKALEENIEAVCNVGSDPYKEFQRGIKCMNSHGVQIHKCIKGFHDTVKRAIIKGSVKETVHYTCCSYHDTLDCISSALDPCESVGSKDFMIGVIEQMFGETLNLVCGRYTKGSDNCKSLPQLPPLDAKDRRIGNMVEVLLEAAGTIGRKN</sequence>
<keyword evidence="1" id="KW-0732">Signal</keyword>
<dbReference type="OrthoDB" id="6482048at2759"/>
<name>A0A6G5A3E9_RHIMP</name>
<dbReference type="PANTHER" id="PTHR33964">
    <property type="entry name" value="RE45066P-RELATED"/>
    <property type="match status" value="1"/>
</dbReference>